<dbReference type="RefSeq" id="WP_167678623.1">
    <property type="nucleotide sequence ID" value="NZ_CP050313.1"/>
</dbReference>
<dbReference type="InterPro" id="IPR045689">
    <property type="entry name" value="Slr4"/>
</dbReference>
<feature type="signal peptide" evidence="1">
    <location>
        <begin position="1"/>
        <end position="21"/>
    </location>
</feature>
<gene>
    <name evidence="2" type="ORF">HBH39_12125</name>
</gene>
<accession>A0A6G9QMS1</accession>
<keyword evidence="3" id="KW-1185">Reference proteome</keyword>
<name>A0A6G9QMS1_9GAMM</name>
<evidence type="ECO:0000313" key="2">
    <source>
        <dbReference type="EMBL" id="QIR15139.1"/>
    </source>
</evidence>
<dbReference type="CDD" id="cd22554">
    <property type="entry name" value="Slr4-like"/>
    <property type="match status" value="1"/>
</dbReference>
<feature type="chain" id="PRO_5026161891" evidence="1">
    <location>
        <begin position="22"/>
        <end position="467"/>
    </location>
</feature>
<evidence type="ECO:0000313" key="3">
    <source>
        <dbReference type="Proteomes" id="UP000502608"/>
    </source>
</evidence>
<proteinExistence type="predicted"/>
<evidence type="ECO:0000256" key="1">
    <source>
        <dbReference type="SAM" id="SignalP"/>
    </source>
</evidence>
<dbReference type="Proteomes" id="UP000502608">
    <property type="component" value="Chromosome"/>
</dbReference>
<dbReference type="AlphaFoldDB" id="A0A6G9QMS1"/>
<organism evidence="2 3">
    <name type="scientific">Shewanella aestuarii</name>
    <dbReference type="NCBI Taxonomy" id="1028752"/>
    <lineage>
        <taxon>Bacteria</taxon>
        <taxon>Pseudomonadati</taxon>
        <taxon>Pseudomonadota</taxon>
        <taxon>Gammaproteobacteria</taxon>
        <taxon>Alteromonadales</taxon>
        <taxon>Shewanellaceae</taxon>
        <taxon>Shewanella</taxon>
    </lineage>
</organism>
<dbReference type="Pfam" id="PF19526">
    <property type="entry name" value="Slr4"/>
    <property type="match status" value="1"/>
</dbReference>
<protein>
    <submittedName>
        <fullName evidence="2">Uncharacterized protein</fullName>
    </submittedName>
</protein>
<dbReference type="EMBL" id="CP050313">
    <property type="protein sequence ID" value="QIR15139.1"/>
    <property type="molecule type" value="Genomic_DNA"/>
</dbReference>
<dbReference type="KEGG" id="saes:HBH39_12125"/>
<reference evidence="2 3" key="1">
    <citation type="submission" date="2020-03" db="EMBL/GenBank/DDBJ databases">
        <title>Complete genome sequence of Shewanella sp.</title>
        <authorList>
            <person name="Kim Y.-S."/>
            <person name="Kim S.-J."/>
            <person name="Jung H.-K."/>
            <person name="Kim K.-H."/>
        </authorList>
    </citation>
    <scope>NUCLEOTIDE SEQUENCE [LARGE SCALE GENOMIC DNA]</scope>
    <source>
        <strain evidence="2 3">PN3F2</strain>
    </source>
</reference>
<keyword evidence="1" id="KW-0732">Signal</keyword>
<sequence>MSFKKTTLALALASVCSAALATPTVTVPNSTFSKQGLELKVGTVDGATVEIKHGAALQVGDRMLVEISGNTSVTWPASVDMETVIPSGTPGATATGVWGLLDSNGASATYRLTNLDTGSDQLNTIGSITKFTGYEVDVADILAGGVNFSVDFKLVDGTNVDGDKVTKPVATSANQFGGSSIDASGRADQVVDIEQERKAFVTGTTDVVTITAATETPGITWAASTVGADPEIATVENQVFVLKGDFSNTTVVANGDSLNTVVAADKMSATYTYNAAGTLTTAATFVITPTGAAALKAPQSFTADVSYEYYNAPIMGSILTGGILATGTLGEFDAGSNLNAGEWTLNGSIVHVPYMPYGPGITQIVYVDNRGSQTGSIFVDWYDENGMSGTCDLSSDYGVMATAGTVTKFTGELKECILGDVESDAKTKVAFTVTVNSPENDITIYSAYNVNGSDRGMVNNSQYKGIK</sequence>